<keyword evidence="2" id="KW-1133">Transmembrane helix</keyword>
<evidence type="ECO:0000256" key="1">
    <source>
        <dbReference type="SAM" id="MobiDB-lite"/>
    </source>
</evidence>
<feature type="region of interest" description="Disordered" evidence="1">
    <location>
        <begin position="129"/>
        <end position="154"/>
    </location>
</feature>
<name>A0A1C7D795_9SPHN</name>
<accession>A0A1C7D795</accession>
<dbReference type="KEGG" id="anh:A6F65_00856"/>
<evidence type="ECO:0000256" key="2">
    <source>
        <dbReference type="SAM" id="Phobius"/>
    </source>
</evidence>
<keyword evidence="2" id="KW-0472">Membrane</keyword>
<keyword evidence="2" id="KW-0812">Transmembrane</keyword>
<dbReference type="STRING" id="645517.A6F65_00856"/>
<dbReference type="EMBL" id="CP016545">
    <property type="protein sequence ID" value="ANU07173.1"/>
    <property type="molecule type" value="Genomic_DNA"/>
</dbReference>
<protein>
    <submittedName>
        <fullName evidence="3">Uncharacterized protein</fullName>
    </submittedName>
</protein>
<gene>
    <name evidence="3" type="ORF">A6F65_00856</name>
</gene>
<keyword evidence="4" id="KW-1185">Reference proteome</keyword>
<proteinExistence type="predicted"/>
<sequence length="154" mass="17154">MGTWSSVKQAFNAKRAIKDFANEWQRPNPHRWGVLGVSVALTFAVMMLFIPKTERGVEPKPDITYITSWADGRSDAEIVASNIENQRRKDERAALLERRAERRKELYRELGRATGIDVDEVERQIAREEAEARAAAEAGETPAATPATGDTGGE</sequence>
<feature type="compositionally biased region" description="Low complexity" evidence="1">
    <location>
        <begin position="135"/>
        <end position="154"/>
    </location>
</feature>
<reference evidence="3 4" key="1">
    <citation type="submission" date="2016-07" db="EMBL/GenBank/DDBJ databases">
        <title>Complete genome sequence of Altererythrobacter namhicola JCM 16345T, containing esterase-encoding genes.</title>
        <authorList>
            <person name="Cheng H."/>
            <person name="Wu Y.-H."/>
            <person name="Jian S.-L."/>
            <person name="Huo Y.-Y."/>
            <person name="Wang C.-S."/>
            <person name="Xu X.-W."/>
        </authorList>
    </citation>
    <scope>NUCLEOTIDE SEQUENCE [LARGE SCALE GENOMIC DNA]</scope>
    <source>
        <strain evidence="3 4">JCM 16345</strain>
    </source>
</reference>
<dbReference type="Proteomes" id="UP000092698">
    <property type="component" value="Chromosome"/>
</dbReference>
<evidence type="ECO:0000313" key="3">
    <source>
        <dbReference type="EMBL" id="ANU07173.1"/>
    </source>
</evidence>
<dbReference type="AlphaFoldDB" id="A0A1C7D795"/>
<organism evidence="3 4">
    <name type="scientific">Paraurantiacibacter namhicola</name>
    <dbReference type="NCBI Taxonomy" id="645517"/>
    <lineage>
        <taxon>Bacteria</taxon>
        <taxon>Pseudomonadati</taxon>
        <taxon>Pseudomonadota</taxon>
        <taxon>Alphaproteobacteria</taxon>
        <taxon>Sphingomonadales</taxon>
        <taxon>Erythrobacteraceae</taxon>
        <taxon>Paraurantiacibacter</taxon>
    </lineage>
</organism>
<feature type="transmembrane region" description="Helical" evidence="2">
    <location>
        <begin position="32"/>
        <end position="50"/>
    </location>
</feature>
<evidence type="ECO:0000313" key="4">
    <source>
        <dbReference type="Proteomes" id="UP000092698"/>
    </source>
</evidence>
<dbReference type="RefSeq" id="WP_067786253.1">
    <property type="nucleotide sequence ID" value="NZ_CP016545.1"/>
</dbReference>